<keyword evidence="1" id="KW-0813">Transport</keyword>
<evidence type="ECO:0000313" key="1">
    <source>
        <dbReference type="EMBL" id="KAI6081005.1"/>
    </source>
</evidence>
<accession>A0ACC0CL05</accession>
<dbReference type="Proteomes" id="UP001497680">
    <property type="component" value="Unassembled WGS sequence"/>
</dbReference>
<gene>
    <name evidence="1" type="ORF">F4821DRAFT_250213</name>
</gene>
<dbReference type="EMBL" id="MU394411">
    <property type="protein sequence ID" value="KAI6081005.1"/>
    <property type="molecule type" value="Genomic_DNA"/>
</dbReference>
<evidence type="ECO:0000313" key="2">
    <source>
        <dbReference type="Proteomes" id="UP001497680"/>
    </source>
</evidence>
<reference evidence="1 2" key="1">
    <citation type="journal article" date="2022" name="New Phytol.">
        <title>Ecological generalism drives hyperdiversity of secondary metabolite gene clusters in xylarialean endophytes.</title>
        <authorList>
            <person name="Franco M.E.E."/>
            <person name="Wisecaver J.H."/>
            <person name="Arnold A.E."/>
            <person name="Ju Y.M."/>
            <person name="Slot J.C."/>
            <person name="Ahrendt S."/>
            <person name="Moore L.P."/>
            <person name="Eastman K.E."/>
            <person name="Scott K."/>
            <person name="Konkel Z."/>
            <person name="Mondo S.J."/>
            <person name="Kuo A."/>
            <person name="Hayes R.D."/>
            <person name="Haridas S."/>
            <person name="Andreopoulos B."/>
            <person name="Riley R."/>
            <person name="LaButti K."/>
            <person name="Pangilinan J."/>
            <person name="Lipzen A."/>
            <person name="Amirebrahimi M."/>
            <person name="Yan J."/>
            <person name="Adam C."/>
            <person name="Keymanesh K."/>
            <person name="Ng V."/>
            <person name="Louie K."/>
            <person name="Northen T."/>
            <person name="Drula E."/>
            <person name="Henrissat B."/>
            <person name="Hsieh H.M."/>
            <person name="Youens-Clark K."/>
            <person name="Lutzoni F."/>
            <person name="Miadlikowska J."/>
            <person name="Eastwood D.C."/>
            <person name="Hamelin R.C."/>
            <person name="Grigoriev I.V."/>
            <person name="U'Ren J.M."/>
        </authorList>
    </citation>
    <scope>NUCLEOTIDE SEQUENCE [LARGE SCALE GENOMIC DNA]</scope>
    <source>
        <strain evidence="1 2">ER1909</strain>
    </source>
</reference>
<keyword evidence="2" id="KW-1185">Reference proteome</keyword>
<protein>
    <submittedName>
        <fullName evidence="1">MFS sugar transporter</fullName>
    </submittedName>
</protein>
<name>A0ACC0CL05_9PEZI</name>
<proteinExistence type="predicted"/>
<keyword evidence="1" id="KW-0762">Sugar transport</keyword>
<organism evidence="1 2">
    <name type="scientific">Hypoxylon rubiginosum</name>
    <dbReference type="NCBI Taxonomy" id="110542"/>
    <lineage>
        <taxon>Eukaryota</taxon>
        <taxon>Fungi</taxon>
        <taxon>Dikarya</taxon>
        <taxon>Ascomycota</taxon>
        <taxon>Pezizomycotina</taxon>
        <taxon>Sordariomycetes</taxon>
        <taxon>Xylariomycetidae</taxon>
        <taxon>Xylariales</taxon>
        <taxon>Hypoxylaceae</taxon>
        <taxon>Hypoxylon</taxon>
    </lineage>
</organism>
<comment type="caution">
    <text evidence="1">The sequence shown here is derived from an EMBL/GenBank/DDBJ whole genome shotgun (WGS) entry which is preliminary data.</text>
</comment>
<sequence>MGKTLGTFRAWYLVALCCTGSFLFAYDTGVVGGVLSLKSFQNDFRITTANQTNVSSNATSLLQAGAFFSCFFVWPFTARFGRRLSIALASLIFNIGAIIQVINTHSLAAFYVARVISGVGVGMATVIIPMYSAEMAPKQIRGQLGSMFQFFFTLGVMTSYWVDYGVSIHLGVTTQQWQIPIGLQLVPGGILGLGMLLTKESTRWLAKRGRTEEAVQSLIWVRGGDDAEVREEFAEILAGIREEERVTEGLTWKECLLPANRYRFAVVVTLQIGVQLTGNTSLAYYAPQIFKAVGAGDQALLISGFFGVVKVVSCLFFLLFLVERIGRRGSLLSGAFLMGAYMLIIACLTATHPPVAGQSLTSTGAAAVAMVYLEAMSYNISWGPVPWLYMSEIFPSRIREAGVAVGTATQWLFNFVFSQITPHAITNIGWRTFLMFCIFNWTLVVYAWFFIKETKGKSLEEMEAVFGSSETAIDIEKVHEQAHNNTAHTVEEKR</sequence>